<evidence type="ECO:0000256" key="2">
    <source>
        <dbReference type="ARBA" id="ARBA00022705"/>
    </source>
</evidence>
<evidence type="ECO:0000256" key="8">
    <source>
        <dbReference type="ARBA" id="ARBA00022840"/>
    </source>
</evidence>
<feature type="binding site" evidence="11">
    <location>
        <position position="490"/>
    </location>
    <ligand>
        <name>Zn(2+)</name>
        <dbReference type="ChEBI" id="CHEBI:29105"/>
        <label>2</label>
    </ligand>
</feature>
<dbReference type="InterPro" id="IPR041236">
    <property type="entry name" value="PriA_C"/>
</dbReference>
<feature type="binding site" evidence="11">
    <location>
        <position position="472"/>
    </location>
    <ligand>
        <name>Zn(2+)</name>
        <dbReference type="ChEBI" id="CHEBI:29105"/>
        <label>2</label>
    </ligand>
</feature>
<evidence type="ECO:0000256" key="7">
    <source>
        <dbReference type="ARBA" id="ARBA00022833"/>
    </source>
</evidence>
<evidence type="ECO:0000256" key="10">
    <source>
        <dbReference type="ARBA" id="ARBA00023235"/>
    </source>
</evidence>
<keyword evidence="5 11" id="KW-0378">Hydrolase</keyword>
<evidence type="ECO:0000256" key="4">
    <source>
        <dbReference type="ARBA" id="ARBA00022741"/>
    </source>
</evidence>
<reference evidence="13 14" key="1">
    <citation type="submission" date="2023-10" db="EMBL/GenBank/DDBJ databases">
        <title>Sorlinia euscelidii gen. nov., sp. nov., an acetic acid bacteria isolated from the gut of Euscelidius variegatus emitter.</title>
        <authorList>
            <person name="Michoud G."/>
            <person name="Marasco R."/>
            <person name="Seferji K."/>
            <person name="Gonella E."/>
            <person name="Garuglieri E."/>
            <person name="Alma A."/>
            <person name="Mapelli F."/>
            <person name="Borin S."/>
            <person name="Daffonchio D."/>
            <person name="Crotti E."/>
        </authorList>
    </citation>
    <scope>NUCLEOTIDE SEQUENCE [LARGE SCALE GENOMIC DNA]</scope>
    <source>
        <strain evidence="13 14">EV16P</strain>
    </source>
</reference>
<feature type="binding site" evidence="11">
    <location>
        <position position="500"/>
    </location>
    <ligand>
        <name>Zn(2+)</name>
        <dbReference type="ChEBI" id="CHEBI:29105"/>
        <label>1</label>
    </ligand>
</feature>
<evidence type="ECO:0000313" key="13">
    <source>
        <dbReference type="EMBL" id="MEE8658105.1"/>
    </source>
</evidence>
<keyword evidence="10 11" id="KW-0413">Isomerase</keyword>
<dbReference type="Pfam" id="PF18319">
    <property type="entry name" value="Zn_ribbon_PriA"/>
    <property type="match status" value="1"/>
</dbReference>
<dbReference type="PROSITE" id="PS51192">
    <property type="entry name" value="HELICASE_ATP_BIND_1"/>
    <property type="match status" value="1"/>
</dbReference>
<dbReference type="InterPro" id="IPR041222">
    <property type="entry name" value="PriA_3primeBD"/>
</dbReference>
<dbReference type="CDD" id="cd17929">
    <property type="entry name" value="DEXHc_priA"/>
    <property type="match status" value="1"/>
</dbReference>
<keyword evidence="14" id="KW-1185">Reference proteome</keyword>
<keyword evidence="3 11" id="KW-0479">Metal-binding</keyword>
<comment type="similarity">
    <text evidence="11">Belongs to the helicase family. PriA subfamily.</text>
</comment>
<name>A0ABU7U0W7_9PROT</name>
<evidence type="ECO:0000256" key="11">
    <source>
        <dbReference type="HAMAP-Rule" id="MF_00983"/>
    </source>
</evidence>
<proteinExistence type="inferred from homology"/>
<comment type="catalytic activity">
    <reaction evidence="11">
        <text>Couples ATP hydrolysis with the unwinding of duplex DNA by translocating in the 3'-5' direction.</text>
        <dbReference type="EC" id="5.6.2.4"/>
    </reaction>
</comment>
<dbReference type="InterPro" id="IPR040498">
    <property type="entry name" value="PriA_CRR"/>
</dbReference>
<dbReference type="InterPro" id="IPR005259">
    <property type="entry name" value="PriA"/>
</dbReference>
<evidence type="ECO:0000259" key="12">
    <source>
        <dbReference type="PROSITE" id="PS51192"/>
    </source>
</evidence>
<dbReference type="EC" id="5.6.2.4" evidence="11"/>
<evidence type="ECO:0000256" key="6">
    <source>
        <dbReference type="ARBA" id="ARBA00022806"/>
    </source>
</evidence>
<comment type="subunit">
    <text evidence="11">Component of the replication restart primosome.</text>
</comment>
<keyword evidence="8 11" id="KW-0067">ATP-binding</keyword>
<feature type="binding site" evidence="11">
    <location>
        <position position="460"/>
    </location>
    <ligand>
        <name>Zn(2+)</name>
        <dbReference type="ChEBI" id="CHEBI:29105"/>
        <label>1</label>
    </ligand>
</feature>
<dbReference type="NCBIfam" id="NF004070">
    <property type="entry name" value="PRK05580.2-2"/>
    <property type="match status" value="1"/>
</dbReference>
<dbReference type="NCBIfam" id="TIGR00595">
    <property type="entry name" value="priA"/>
    <property type="match status" value="1"/>
</dbReference>
<dbReference type="Gene3D" id="3.40.1440.60">
    <property type="entry name" value="PriA, 3(prime) DNA-binding domain"/>
    <property type="match status" value="1"/>
</dbReference>
<feature type="binding site" evidence="11">
    <location>
        <position position="463"/>
    </location>
    <ligand>
        <name>Zn(2+)</name>
        <dbReference type="ChEBI" id="CHEBI:29105"/>
        <label>1</label>
    </ligand>
</feature>
<dbReference type="SUPFAM" id="SSF52540">
    <property type="entry name" value="P-loop containing nucleoside triphosphate hydrolases"/>
    <property type="match status" value="2"/>
</dbReference>
<gene>
    <name evidence="11" type="primary">priA</name>
    <name evidence="13" type="ORF">DOFOFD_03640</name>
</gene>
<accession>A0ABU7U0W7</accession>
<keyword evidence="4 11" id="KW-0547">Nucleotide-binding</keyword>
<dbReference type="Pfam" id="PF17764">
    <property type="entry name" value="PriA_3primeBD"/>
    <property type="match status" value="1"/>
</dbReference>
<protein>
    <recommendedName>
        <fullName evidence="11">Replication restart protein PriA</fullName>
    </recommendedName>
    <alternativeName>
        <fullName evidence="11">ATP-dependent DNA helicase PriA</fullName>
        <ecNumber evidence="11">5.6.2.4</ecNumber>
    </alternativeName>
    <alternativeName>
        <fullName evidence="11">DNA 3'-5' helicase PriA</fullName>
    </alternativeName>
</protein>
<dbReference type="Pfam" id="PF00270">
    <property type="entry name" value="DEAD"/>
    <property type="match status" value="1"/>
</dbReference>
<dbReference type="Pfam" id="PF18074">
    <property type="entry name" value="PriA_C"/>
    <property type="match status" value="1"/>
</dbReference>
<dbReference type="EMBL" id="JAWJZY010000001">
    <property type="protein sequence ID" value="MEE8658105.1"/>
    <property type="molecule type" value="Genomic_DNA"/>
</dbReference>
<organism evidence="13 14">
    <name type="scientific">Sorlinia euscelidii</name>
    <dbReference type="NCBI Taxonomy" id="3081148"/>
    <lineage>
        <taxon>Bacteria</taxon>
        <taxon>Pseudomonadati</taxon>
        <taxon>Pseudomonadota</taxon>
        <taxon>Alphaproteobacteria</taxon>
        <taxon>Acetobacterales</taxon>
        <taxon>Acetobacteraceae</taxon>
        <taxon>Sorlinia</taxon>
    </lineage>
</organism>
<dbReference type="Gene3D" id="3.40.50.300">
    <property type="entry name" value="P-loop containing nucleotide triphosphate hydrolases"/>
    <property type="match status" value="2"/>
</dbReference>
<dbReference type="InterPro" id="IPR014001">
    <property type="entry name" value="Helicase_ATP-bd"/>
</dbReference>
<evidence type="ECO:0000256" key="5">
    <source>
        <dbReference type="ARBA" id="ARBA00022801"/>
    </source>
</evidence>
<evidence type="ECO:0000256" key="3">
    <source>
        <dbReference type="ARBA" id="ARBA00022723"/>
    </source>
</evidence>
<keyword evidence="7 11" id="KW-0862">Zinc</keyword>
<dbReference type="HAMAP" id="MF_00983">
    <property type="entry name" value="PriA"/>
    <property type="match status" value="1"/>
</dbReference>
<comment type="cofactor">
    <cofactor evidence="11">
        <name>Zn(2+)</name>
        <dbReference type="ChEBI" id="CHEBI:29105"/>
    </cofactor>
    <text evidence="11">Binds 2 zinc ions per subunit.</text>
</comment>
<comment type="function">
    <text evidence="11">Initiates the restart of stalled replication forks, which reloads the replicative helicase on sites other than the origin of replication. Recognizes and binds to abandoned replication forks and remodels them to uncover a helicase loading site. Promotes assembly of the primosome at these replication forks.</text>
</comment>
<keyword evidence="1 11" id="KW-0639">Primosome</keyword>
<keyword evidence="2 11" id="KW-0235">DNA replication</keyword>
<dbReference type="InterPro" id="IPR011545">
    <property type="entry name" value="DEAD/DEAH_box_helicase_dom"/>
</dbReference>
<evidence type="ECO:0000256" key="1">
    <source>
        <dbReference type="ARBA" id="ARBA00022515"/>
    </source>
</evidence>
<evidence type="ECO:0000256" key="9">
    <source>
        <dbReference type="ARBA" id="ARBA00023125"/>
    </source>
</evidence>
<feature type="binding site" evidence="11">
    <location>
        <position position="469"/>
    </location>
    <ligand>
        <name>Zn(2+)</name>
        <dbReference type="ChEBI" id="CHEBI:29105"/>
        <label>2</label>
    </ligand>
</feature>
<feature type="binding site" evidence="11">
    <location>
        <position position="487"/>
    </location>
    <ligand>
        <name>Zn(2+)</name>
        <dbReference type="ChEBI" id="CHEBI:29105"/>
        <label>2</label>
    </ligand>
</feature>
<dbReference type="Proteomes" id="UP001312908">
    <property type="component" value="Unassembled WGS sequence"/>
</dbReference>
<evidence type="ECO:0000313" key="14">
    <source>
        <dbReference type="Proteomes" id="UP001312908"/>
    </source>
</evidence>
<dbReference type="PANTHER" id="PTHR30580">
    <property type="entry name" value="PRIMOSOMAL PROTEIN N"/>
    <property type="match status" value="1"/>
</dbReference>
<comment type="catalytic activity">
    <reaction evidence="11">
        <text>ATP + H2O = ADP + phosphate + H(+)</text>
        <dbReference type="Rhea" id="RHEA:13065"/>
        <dbReference type="ChEBI" id="CHEBI:15377"/>
        <dbReference type="ChEBI" id="CHEBI:15378"/>
        <dbReference type="ChEBI" id="CHEBI:30616"/>
        <dbReference type="ChEBI" id="CHEBI:43474"/>
        <dbReference type="ChEBI" id="CHEBI:456216"/>
        <dbReference type="EC" id="5.6.2.4"/>
    </reaction>
</comment>
<dbReference type="PANTHER" id="PTHR30580:SF0">
    <property type="entry name" value="PRIMOSOMAL PROTEIN N"/>
    <property type="match status" value="1"/>
</dbReference>
<feature type="domain" description="Helicase ATP-binding" evidence="12">
    <location>
        <begin position="233"/>
        <end position="399"/>
    </location>
</feature>
<keyword evidence="9 11" id="KW-0238">DNA-binding</keyword>
<sequence>MTQDAHLADGAPGLAHPPEMSLRVDVLLPRRLQSALAYTTPDPELVPGDFVAVPLGKREEIGCVWDAAEVVMARLPADLAFPPPKPVDPSRLRPVSRRIDAPGLPETLRCFVDWVSAYTLAPQGMVLAMAMRGWTPAPPKSVRLWRLASPGHPPKLTAARQKVLDAASAKPMSIKALAEKAGVSPAVISACIKLNLLEAAPAEPAFRDEAIKVPQPPTLSASQETIARSLRDIVRKQQFEAILLEGVTGSGKTEVYLEAVQECLTLERQSLVLLPEIALSTQWISRFTRRFGFAPLVWHSSMGDGHRRRVWQHVRSGAPCVVVGARSALFLPFTDLGLIIVDEEHEPAFKQEEGVIYHGRDMAVLRARQATVPVMLVSATPSLETLANVQAGRYRHLVLPDRHAGAALPDVRALDMRLAPPSRGQFLSPTLLSACRETLARGEQAMLFLNRRGYAPLTLCRQCGHRIECPKCTAWLVEHRAQRRMVCHHCEYTMPIPTQCPSCAATESLVPVGPGIERVTEEVQRELAGVRILVMSSDSLVSAEAARIAVTQIAQQEVDLIIGTQLVAKGWHFPHLTLVGVVDADLGLNGGDLRAAERTVQLLQQVGGRAGREARPGTVLLQTYLPDHPAMKALVSQDFHHFMTQEAANRRPGFWPPFGRLAALIVSAGTPESADALARALSDMAPKGEGLEVLGPAPAPLTKLRGRHRRRLLLRTRKGIAVQPLLRLWLQKLRLKSDQKIVVDIDPVSFF</sequence>
<comment type="caution">
    <text evidence="13">The sequence shown here is derived from an EMBL/GenBank/DDBJ whole genome shotgun (WGS) entry which is preliminary data.</text>
</comment>
<dbReference type="InterPro" id="IPR042115">
    <property type="entry name" value="PriA_3primeBD_sf"/>
</dbReference>
<dbReference type="SMART" id="SM00487">
    <property type="entry name" value="DEXDc"/>
    <property type="match status" value="1"/>
</dbReference>
<dbReference type="InterPro" id="IPR027417">
    <property type="entry name" value="P-loop_NTPase"/>
</dbReference>
<keyword evidence="6 11" id="KW-0347">Helicase</keyword>
<feature type="binding site" evidence="11">
    <location>
        <position position="503"/>
    </location>
    <ligand>
        <name>Zn(2+)</name>
        <dbReference type="ChEBI" id="CHEBI:29105"/>
        <label>1</label>
    </ligand>
</feature>